<reference evidence="1 2" key="1">
    <citation type="submission" date="2023-04" db="EMBL/GenBank/DDBJ databases">
        <title>Novel Pseudoalteromonas species isolated from Pacific coral.</title>
        <authorList>
            <person name="Videau P."/>
            <person name="Shlafstein M.D."/>
            <person name="Oline D.K."/>
            <person name="Strangman W.K."/>
            <person name="Hahnke R.L."/>
            <person name="Saw J.H."/>
            <person name="Ushijima B."/>
        </authorList>
    </citation>
    <scope>NUCLEOTIDE SEQUENCE [LARGE SCALE GENOMIC DNA]</scope>
    <source>
        <strain evidence="1 2">LMG 14908</strain>
    </source>
</reference>
<accession>A0ABT9G9A3</accession>
<dbReference type="InterPro" id="IPR052931">
    <property type="entry name" value="Prophage_regulatory_activator"/>
</dbReference>
<keyword evidence="2" id="KW-1185">Reference proteome</keyword>
<dbReference type="Pfam" id="PF05930">
    <property type="entry name" value="Phage_AlpA"/>
    <property type="match status" value="1"/>
</dbReference>
<dbReference type="SUPFAM" id="SSF46955">
    <property type="entry name" value="Putative DNA-binding domain"/>
    <property type="match status" value="1"/>
</dbReference>
<dbReference type="Proteomes" id="UP001242314">
    <property type="component" value="Unassembled WGS sequence"/>
</dbReference>
<gene>
    <name evidence="1" type="ORF">QDH73_00120</name>
</gene>
<dbReference type="InterPro" id="IPR010260">
    <property type="entry name" value="AlpA"/>
</dbReference>
<dbReference type="Gene3D" id="1.10.238.160">
    <property type="match status" value="1"/>
</dbReference>
<evidence type="ECO:0000313" key="2">
    <source>
        <dbReference type="Proteomes" id="UP001242314"/>
    </source>
</evidence>
<name>A0ABT9G9A3_9GAMM</name>
<dbReference type="PANTHER" id="PTHR36154:SF1">
    <property type="entry name" value="DNA-BINDING TRANSCRIPTIONAL ACTIVATOR ALPA"/>
    <property type="match status" value="1"/>
</dbReference>
<evidence type="ECO:0000313" key="1">
    <source>
        <dbReference type="EMBL" id="MDP4482449.1"/>
    </source>
</evidence>
<organism evidence="1 2">
    <name type="scientific">Pseudoalteromonas distincta</name>
    <dbReference type="NCBI Taxonomy" id="77608"/>
    <lineage>
        <taxon>Bacteria</taxon>
        <taxon>Pseudomonadati</taxon>
        <taxon>Pseudomonadota</taxon>
        <taxon>Gammaproteobacteria</taxon>
        <taxon>Alteromonadales</taxon>
        <taxon>Pseudoalteromonadaceae</taxon>
        <taxon>Pseudoalteromonas</taxon>
    </lineage>
</organism>
<sequence>MNNKILRFQEVTELTGLSRSTIWRKERLGVFPKRKQLGLNSVGWLESDIQRWVEKLPCSNIYKGAA</sequence>
<proteinExistence type="predicted"/>
<dbReference type="EMBL" id="JASGWX010000001">
    <property type="protein sequence ID" value="MDP4482449.1"/>
    <property type="molecule type" value="Genomic_DNA"/>
</dbReference>
<dbReference type="PANTHER" id="PTHR36154">
    <property type="entry name" value="DNA-BINDING TRANSCRIPTIONAL ACTIVATOR ALPA"/>
    <property type="match status" value="1"/>
</dbReference>
<dbReference type="InterPro" id="IPR009061">
    <property type="entry name" value="DNA-bd_dom_put_sf"/>
</dbReference>
<protein>
    <submittedName>
        <fullName evidence="1">AlpA family transcriptional regulator</fullName>
    </submittedName>
</protein>
<dbReference type="RefSeq" id="WP_039484739.1">
    <property type="nucleotide sequence ID" value="NZ_JASGWX010000001.1"/>
</dbReference>
<comment type="caution">
    <text evidence="1">The sequence shown here is derived from an EMBL/GenBank/DDBJ whole genome shotgun (WGS) entry which is preliminary data.</text>
</comment>